<dbReference type="AlphaFoldDB" id="A0A3E0L8U5"/>
<comment type="caution">
    <text evidence="2">The sequence shown here is derived from an EMBL/GenBank/DDBJ whole genome shotgun (WGS) entry which is preliminary data.</text>
</comment>
<evidence type="ECO:0000256" key="1">
    <source>
        <dbReference type="SAM" id="MobiDB-lite"/>
    </source>
</evidence>
<gene>
    <name evidence="2" type="ORF">DWQ54_10940</name>
</gene>
<reference evidence="2 3" key="1">
    <citation type="submission" date="2017-10" db="EMBL/GenBank/DDBJ databases">
        <title>A large-scale comparative metagenomic study reveals the eutrophication-driven functional interactions in six Microcystis-epibionts communities.</title>
        <authorList>
            <person name="Li Q."/>
            <person name="Lin F."/>
        </authorList>
    </citation>
    <scope>NUCLEOTIDE SEQUENCE [LARGE SCALE GENOMIC DNA]</scope>
    <source>
        <strain evidence="2">TF09</strain>
    </source>
</reference>
<feature type="region of interest" description="Disordered" evidence="1">
    <location>
        <begin position="39"/>
        <end position="62"/>
    </location>
</feature>
<dbReference type="EMBL" id="QQWC01000002">
    <property type="protein sequence ID" value="REJ43333.1"/>
    <property type="molecule type" value="Genomic_DNA"/>
</dbReference>
<protein>
    <submittedName>
        <fullName evidence="2">Uncharacterized protein</fullName>
    </submittedName>
</protein>
<accession>A0A3E0L8U5</accession>
<dbReference type="Proteomes" id="UP000256873">
    <property type="component" value="Unassembled WGS sequence"/>
</dbReference>
<organism evidence="2 3">
    <name type="scientific">Microcystis flos-aquae TF09</name>
    <dbReference type="NCBI Taxonomy" id="2060473"/>
    <lineage>
        <taxon>Bacteria</taxon>
        <taxon>Bacillati</taxon>
        <taxon>Cyanobacteriota</taxon>
        <taxon>Cyanophyceae</taxon>
        <taxon>Oscillatoriophycideae</taxon>
        <taxon>Chroococcales</taxon>
        <taxon>Microcystaceae</taxon>
        <taxon>Microcystis</taxon>
    </lineage>
</organism>
<proteinExistence type="predicted"/>
<sequence>MFWLVAVGCIFIAGIIIYCFNKANGSRLPSHPSSIRWRDISTSSSNRPTPTPDQSSIVWRDIPPELSNSNPQEFTLPEFELVEVWESNDFLEDSSNDHSTNNNTAFLDTDYNYTIQELLKSVIGTKDLLTQEEFRPRQQVYFCSNCTLAHRQDSWQESGNRCNQCGSSEHTRLYTLPDNN</sequence>
<evidence type="ECO:0000313" key="2">
    <source>
        <dbReference type="EMBL" id="REJ43333.1"/>
    </source>
</evidence>
<name>A0A3E0L8U5_9CHRO</name>
<evidence type="ECO:0000313" key="3">
    <source>
        <dbReference type="Proteomes" id="UP000256873"/>
    </source>
</evidence>